<gene>
    <name evidence="1" type="ORF">Csa_004488</name>
</gene>
<reference evidence="1 2" key="3">
    <citation type="journal article" date="2010" name="BMC Genomics">
        <title>Transcriptome sequencing and comparative analysis of cucumber flowers with different sex types.</title>
        <authorList>
            <person name="Guo S."/>
            <person name="Zheng Y."/>
            <person name="Joung J.G."/>
            <person name="Liu S."/>
            <person name="Zhang Z."/>
            <person name="Crasta O.R."/>
            <person name="Sobral B.W."/>
            <person name="Xu Y."/>
            <person name="Huang S."/>
            <person name="Fei Z."/>
        </authorList>
    </citation>
    <scope>NUCLEOTIDE SEQUENCE [LARGE SCALE GENOMIC DNA]</scope>
    <source>
        <strain evidence="2">cv. 9930</strain>
        <tissue evidence="1">Leaf</tissue>
    </source>
</reference>
<evidence type="ECO:0000313" key="1">
    <source>
        <dbReference type="EMBL" id="KAE8637455.1"/>
    </source>
</evidence>
<evidence type="ECO:0000313" key="2">
    <source>
        <dbReference type="Proteomes" id="UP000029981"/>
    </source>
</evidence>
<accession>A0ACB6HC19</accession>
<reference evidence="1 2" key="4">
    <citation type="journal article" date="2011" name="BMC Genomics">
        <title>RNA-Seq improves annotation of protein-coding genes in the cucumber genome.</title>
        <authorList>
            <person name="Li Z."/>
            <person name="Zhang Z."/>
            <person name="Yan P."/>
            <person name="Huang S."/>
            <person name="Fei Z."/>
            <person name="Lin K."/>
        </authorList>
    </citation>
    <scope>NUCLEOTIDE SEQUENCE [LARGE SCALE GENOMIC DNA]</scope>
    <source>
        <strain evidence="2">cv. 9930</strain>
        <tissue evidence="1">Leaf</tissue>
    </source>
</reference>
<comment type="caution">
    <text evidence="1">The sequence shown here is derived from an EMBL/GenBank/DDBJ whole genome shotgun (WGS) entry which is preliminary data.</text>
</comment>
<organism evidence="1 2">
    <name type="scientific">Cucumis sativus</name>
    <name type="common">Cucumber</name>
    <dbReference type="NCBI Taxonomy" id="3659"/>
    <lineage>
        <taxon>Eukaryota</taxon>
        <taxon>Viridiplantae</taxon>
        <taxon>Streptophyta</taxon>
        <taxon>Embryophyta</taxon>
        <taxon>Tracheophyta</taxon>
        <taxon>Spermatophyta</taxon>
        <taxon>Magnoliopsida</taxon>
        <taxon>eudicotyledons</taxon>
        <taxon>Gunneridae</taxon>
        <taxon>Pentapetalae</taxon>
        <taxon>rosids</taxon>
        <taxon>fabids</taxon>
        <taxon>Cucurbitales</taxon>
        <taxon>Cucurbitaceae</taxon>
        <taxon>Benincaseae</taxon>
        <taxon>Cucumis</taxon>
    </lineage>
</organism>
<sequence length="675" mass="75421">MAGITIVFDFDRTIIDGDSDNLVVTQMGLTNLFNKLYSSLAWNSLMDTLIVELQSQGRTMGDIAKCLEGAALHPRIIAAIRSAHDAGCDLRIISDANQFFIETILEHHGVLGCFSTINTNPTFVDGKGRLRISPYHDESSPHGCNLCPSNMCKGLVVDQIRASKGEKNEFIYIGDGGGDYCPTLRLQEGDHVMPRKLYPLSDRINSNQTIVKAKIHEWSDGKELEKILLNILDIKKIQLCNPEPWHEPNSQTLPSSSSITNCFDHTQINSPTLFPSLISLFLLPNLLINGEKRDEREVGMIMDGVIESMPQYAKELVAGGLAGGIAKTVVAPLERVKILFQTRRAEYQSIGLLGSIKKISKTEGFLGFYRGNGASVARIVPYAALHYMAYEQYRRWIILSFPNFNRGPVLDLLAGSFAGGTAVIFTYPLDLVRTKLAFQVKTKNISVPSQNKNVYKIVNFIITRFMKAIFRCDSLAPARIEYEKSSCCSVKVKYSWASSPEHVYRGISDCFSKTFKEAGLRGLYRGVAPSLYGIFPYAGLKFYFYEEMKRHVPEEQKKNIMVKLVCGSVAGLLGQTFTYPLDVVRRQMQVQRLLASNNTEMMGTFETLSLIARKQGFKQLFSGLSINYLKVVPSVAIGFTVYDVMKTYLRVPSRDEAVVEVVTNKRNIQSSSLNT</sequence>
<keyword evidence="2" id="KW-1185">Reference proteome</keyword>
<proteinExistence type="predicted"/>
<reference evidence="1 2" key="2">
    <citation type="journal article" date="2009" name="PLoS ONE">
        <title>An integrated genetic and cytogenetic map of the cucumber genome.</title>
        <authorList>
            <person name="Ren Y."/>
            <person name="Zhang Z."/>
            <person name="Liu J."/>
            <person name="Staub J.E."/>
            <person name="Han Y."/>
            <person name="Cheng Z."/>
            <person name="Li X."/>
            <person name="Lu J."/>
            <person name="Miao H."/>
            <person name="Kang H."/>
            <person name="Xie B."/>
            <person name="Gu X."/>
            <person name="Wang X."/>
            <person name="Du Y."/>
            <person name="Jin W."/>
            <person name="Huang S."/>
        </authorList>
    </citation>
    <scope>NUCLEOTIDE SEQUENCE [LARGE SCALE GENOMIC DNA]</scope>
    <source>
        <strain evidence="2">cv. 9930</strain>
        <tissue evidence="1">Leaf</tissue>
    </source>
</reference>
<dbReference type="EMBL" id="ACHR03000030">
    <property type="protein sequence ID" value="KAE8637455.1"/>
    <property type="molecule type" value="Genomic_DNA"/>
</dbReference>
<name>A0ACB6HC19_CUCSA</name>
<dbReference type="Proteomes" id="UP000029981">
    <property type="component" value="Unassembled WGS sequence"/>
</dbReference>
<reference evidence="1 2" key="1">
    <citation type="journal article" date="2009" name="Nat. Genet.">
        <title>The genome of the cucumber, Cucumis sativus L.</title>
        <authorList>
            <person name="Huang S."/>
            <person name="Li R."/>
            <person name="Zhang Z."/>
            <person name="Li L."/>
            <person name="Gu X."/>
            <person name="Fan W."/>
            <person name="Lucas W.J."/>
            <person name="Wang X."/>
            <person name="Xie B."/>
            <person name="Ni P."/>
            <person name="Ren Y."/>
            <person name="Zhu H."/>
            <person name="Li J."/>
            <person name="Lin K."/>
            <person name="Jin W."/>
            <person name="Fei Z."/>
            <person name="Li G."/>
            <person name="Staub J."/>
            <person name="Kilian A."/>
            <person name="van der Vossen E.A."/>
            <person name="Wu Y."/>
            <person name="Guo J."/>
            <person name="He J."/>
            <person name="Jia Z."/>
            <person name="Ren Y."/>
            <person name="Tian G."/>
            <person name="Lu Y."/>
            <person name="Ruan J."/>
            <person name="Qian W."/>
            <person name="Wang M."/>
            <person name="Huang Q."/>
            <person name="Li B."/>
            <person name="Xuan Z."/>
            <person name="Cao J."/>
            <person name="Asan"/>
            <person name="Wu Z."/>
            <person name="Zhang J."/>
            <person name="Cai Q."/>
            <person name="Bai Y."/>
            <person name="Zhao B."/>
            <person name="Han Y."/>
            <person name="Li Y."/>
            <person name="Li X."/>
            <person name="Wang S."/>
            <person name="Shi Q."/>
            <person name="Liu S."/>
            <person name="Cho W.K."/>
            <person name="Kim J.Y."/>
            <person name="Xu Y."/>
            <person name="Heller-Uszynska K."/>
            <person name="Miao H."/>
            <person name="Cheng Z."/>
            <person name="Zhang S."/>
            <person name="Wu J."/>
            <person name="Yang Y."/>
            <person name="Kang H."/>
            <person name="Li M."/>
            <person name="Liang H."/>
            <person name="Ren X."/>
            <person name="Shi Z."/>
            <person name="Wen M."/>
            <person name="Jian M."/>
            <person name="Yang H."/>
            <person name="Zhang G."/>
            <person name="Yang Z."/>
            <person name="Chen R."/>
            <person name="Liu S."/>
            <person name="Li J."/>
            <person name="Ma L."/>
            <person name="Liu H."/>
            <person name="Zhou Y."/>
            <person name="Zhao J."/>
            <person name="Fang X."/>
            <person name="Li G."/>
            <person name="Fang L."/>
            <person name="Li Y."/>
            <person name="Liu D."/>
            <person name="Zheng H."/>
            <person name="Zhang Y."/>
            <person name="Qin N."/>
            <person name="Li Z."/>
            <person name="Yang G."/>
            <person name="Yang S."/>
            <person name="Bolund L."/>
            <person name="Kristiansen K."/>
            <person name="Zheng H."/>
            <person name="Li S."/>
            <person name="Zhang X."/>
            <person name="Yang H."/>
            <person name="Wang J."/>
            <person name="Sun R."/>
            <person name="Zhang B."/>
            <person name="Jiang S."/>
            <person name="Wang J."/>
            <person name="Du Y."/>
            <person name="Li S."/>
        </authorList>
    </citation>
    <scope>NUCLEOTIDE SEQUENCE [LARGE SCALE GENOMIC DNA]</scope>
    <source>
        <strain evidence="2">cv. 9930</strain>
        <tissue evidence="1">Leaf</tissue>
    </source>
</reference>
<protein>
    <submittedName>
        <fullName evidence="1">Uncharacterized protein</fullName>
    </submittedName>
</protein>
<reference evidence="1 2" key="5">
    <citation type="journal article" date="2019" name="Gigascience">
        <title>A chromosome-scale genome assembly of cucumber (Cucumis sativus L.).</title>
        <authorList>
            <person name="Li Q."/>
            <person name="Li H."/>
            <person name="Huang W."/>
            <person name="Xu Y."/>
            <person name="Zhou Q."/>
            <person name="Wang S."/>
            <person name="Ruan J."/>
            <person name="Huang S."/>
            <person name="Zhang Z."/>
        </authorList>
    </citation>
    <scope>NUCLEOTIDE SEQUENCE [LARGE SCALE GENOMIC DNA]</scope>
    <source>
        <strain evidence="2">cv. 9930</strain>
        <tissue evidence="1">Leaf</tissue>
    </source>
</reference>